<feature type="binding site" evidence="3">
    <location>
        <position position="454"/>
    </location>
    <ligand>
        <name>Zn(2+)</name>
        <dbReference type="ChEBI" id="CHEBI:29105"/>
    </ligand>
</feature>
<dbReference type="GO" id="GO:0042759">
    <property type="term" value="P:long-chain fatty acid biosynthetic process"/>
    <property type="evidence" value="ECO:0007669"/>
    <property type="project" value="TreeGrafter"/>
</dbReference>
<dbReference type="GO" id="GO:0005576">
    <property type="term" value="C:extracellular region"/>
    <property type="evidence" value="ECO:0007669"/>
    <property type="project" value="TreeGrafter"/>
</dbReference>
<proteinExistence type="inferred from homology"/>
<dbReference type="GO" id="GO:0017040">
    <property type="term" value="F:N-acylsphingosine amidohydrolase activity"/>
    <property type="evidence" value="ECO:0007669"/>
    <property type="project" value="UniProtKB-UniRule"/>
</dbReference>
<dbReference type="InterPro" id="IPR038445">
    <property type="entry name" value="NCDase_C_sf"/>
</dbReference>
<dbReference type="InterPro" id="IPR031329">
    <property type="entry name" value="NEUT/ALK_ceramidase_N"/>
</dbReference>
<comment type="cofactor">
    <cofactor evidence="3">
        <name>Zn(2+)</name>
        <dbReference type="ChEBI" id="CHEBI:29105"/>
    </cofactor>
    <text evidence="3">Binds 1 zinc ion per subunit.</text>
</comment>
<dbReference type="InterPro" id="IPR006311">
    <property type="entry name" value="TAT_signal"/>
</dbReference>
<dbReference type="EC" id="3.5.1.23" evidence="4"/>
<sequence>MSAPHQQSSQPSRRAVLAGAGAATAVGLAAGGTAPTAASAATPSADGAYKVGAGIADVTGPVAENGMMGYSSLEQQATGLHMRLMARAFVVVDSAGGRLGWVVVDHGVISVAAHRGAVRRLAARHPGTWDVQNLMVTCTHTHASVGGCTHDVIYNLATYGFQEQAFEALVDGIVTAVERAQASLAAGSIHIGRTELHDASRNRSLAAFEANPAADRAHFPGGIDPTVLVLRFRQGTRDIGMLNWYPTHGTSLTNTNTLVSGDNKGYAAWSWERELLGQDPLDPRPRFVAAFAQSNSGDMTPNLALKPGTGPTDDEFENMRIIGARQRDAAHRAWEGATEVVTGPVGARTRYVDMDAVRIDARFTPEGKPARTAPAVLGESMLAGSTEDGPGPDIFKEGVHWPVKVPGETPDWVADVQYPKVGLVPVGLADAAPSRLAVTVARIGQLWIVGIPAEVTIVAGLRLRQQVAEAVGARLDDVVVQGYTNGYSQYVTTPQEYDTQEYEGGSTLFGRWTLCAYQQETSRLATALKTGATVDAGAAPVSNPAGMADFQTDVVFDSPHSGKPYGGVITEPKDTARGATVSAVFVTGHPKNGLLLGGTFLEVQRRTAAGWVTERVDTDFDTRYRWKRTNGALGYSTATIEWDVPADATAGEYRILHRGHHKNGWTGKIAAFQGITMPFRVS</sequence>
<keyword evidence="8" id="KW-1185">Reference proteome</keyword>
<keyword evidence="3" id="KW-0479">Metal-binding</keyword>
<comment type="similarity">
    <text evidence="1 4">Belongs to the neutral ceramidase family.</text>
</comment>
<feature type="domain" description="Neutral/alkaline non-lysosomal ceramidase C-terminal" evidence="6">
    <location>
        <begin position="522"/>
        <end position="681"/>
    </location>
</feature>
<evidence type="ECO:0000256" key="1">
    <source>
        <dbReference type="ARBA" id="ARBA00009835"/>
    </source>
</evidence>
<keyword evidence="2 4" id="KW-0378">Hydrolase</keyword>
<evidence type="ECO:0000256" key="4">
    <source>
        <dbReference type="RuleBase" id="RU366019"/>
    </source>
</evidence>
<gene>
    <name evidence="7" type="ORF">CYJ76_00785</name>
</gene>
<dbReference type="GO" id="GO:0016020">
    <property type="term" value="C:membrane"/>
    <property type="evidence" value="ECO:0007669"/>
    <property type="project" value="GOC"/>
</dbReference>
<feature type="binding site" evidence="3">
    <location>
        <position position="140"/>
    </location>
    <ligand>
        <name>Zn(2+)</name>
        <dbReference type="ChEBI" id="CHEBI:29105"/>
    </ligand>
</feature>
<name>A0A2I1PDV6_9MICO</name>
<feature type="binding site" evidence="3">
    <location>
        <position position="248"/>
    </location>
    <ligand>
        <name>Zn(2+)</name>
        <dbReference type="ChEBI" id="CHEBI:29105"/>
    </ligand>
</feature>
<dbReference type="InterPro" id="IPR031331">
    <property type="entry name" value="NEUT/ALK_ceramidase_C"/>
</dbReference>
<comment type="caution">
    <text evidence="7">The sequence shown here is derived from an EMBL/GenBank/DDBJ whole genome shotgun (WGS) entry which is preliminary data.</text>
</comment>
<organism evidence="7 8">
    <name type="scientific">Kytococcus schroeteri</name>
    <dbReference type="NCBI Taxonomy" id="138300"/>
    <lineage>
        <taxon>Bacteria</taxon>
        <taxon>Bacillati</taxon>
        <taxon>Actinomycetota</taxon>
        <taxon>Actinomycetes</taxon>
        <taxon>Micrococcales</taxon>
        <taxon>Kytococcaceae</taxon>
        <taxon>Kytococcus</taxon>
    </lineage>
</organism>
<dbReference type="InterPro" id="IPR006823">
    <property type="entry name" value="Ceramidase_alk"/>
</dbReference>
<dbReference type="AlphaFoldDB" id="A0A2I1PDV6"/>
<keyword evidence="4" id="KW-0746">Sphingolipid metabolism</keyword>
<accession>A0A2I1PDV6</accession>
<dbReference type="Proteomes" id="UP000234206">
    <property type="component" value="Unassembled WGS sequence"/>
</dbReference>
<dbReference type="OrthoDB" id="6899210at2"/>
<dbReference type="PROSITE" id="PS51318">
    <property type="entry name" value="TAT"/>
    <property type="match status" value="1"/>
</dbReference>
<keyword evidence="3" id="KW-0862">Zinc</keyword>
<evidence type="ECO:0000259" key="5">
    <source>
        <dbReference type="Pfam" id="PF04734"/>
    </source>
</evidence>
<dbReference type="GO" id="GO:0046872">
    <property type="term" value="F:metal ion binding"/>
    <property type="evidence" value="ECO:0007669"/>
    <property type="project" value="UniProtKB-KW"/>
</dbReference>
<dbReference type="GO" id="GO:0046514">
    <property type="term" value="P:ceramide catabolic process"/>
    <property type="evidence" value="ECO:0007669"/>
    <property type="project" value="InterPro"/>
</dbReference>
<feature type="domain" description="Neutral/alkaline non-lysosomal ceramidase N-terminal" evidence="5">
    <location>
        <begin position="49"/>
        <end position="519"/>
    </location>
</feature>
<evidence type="ECO:0000256" key="3">
    <source>
        <dbReference type="PIRSR" id="PIRSR606823-2"/>
    </source>
</evidence>
<feature type="binding site" evidence="3">
    <location>
        <position position="490"/>
    </location>
    <ligand>
        <name>Zn(2+)</name>
        <dbReference type="ChEBI" id="CHEBI:29105"/>
    </ligand>
</feature>
<dbReference type="PANTHER" id="PTHR12670">
    <property type="entry name" value="CERAMIDASE"/>
    <property type="match status" value="1"/>
</dbReference>
<dbReference type="Gene3D" id="2.60.40.2300">
    <property type="entry name" value="Neutral/alkaline non-lysosomal ceramidase, C-terminal domain"/>
    <property type="match status" value="1"/>
</dbReference>
<evidence type="ECO:0000313" key="7">
    <source>
        <dbReference type="EMBL" id="PKZ42818.1"/>
    </source>
</evidence>
<evidence type="ECO:0000256" key="2">
    <source>
        <dbReference type="ARBA" id="ARBA00022801"/>
    </source>
</evidence>
<dbReference type="Pfam" id="PF17048">
    <property type="entry name" value="Ceramidse_alk_C"/>
    <property type="match status" value="1"/>
</dbReference>
<dbReference type="EMBL" id="PKIZ01000001">
    <property type="protein sequence ID" value="PKZ42818.1"/>
    <property type="molecule type" value="Genomic_DNA"/>
</dbReference>
<dbReference type="Pfam" id="PF04734">
    <property type="entry name" value="Ceramidase_alk"/>
    <property type="match status" value="1"/>
</dbReference>
<evidence type="ECO:0000313" key="8">
    <source>
        <dbReference type="Proteomes" id="UP000234206"/>
    </source>
</evidence>
<dbReference type="PANTHER" id="PTHR12670:SF1">
    <property type="entry name" value="NEUTRAL CERAMIDASE"/>
    <property type="match status" value="1"/>
</dbReference>
<dbReference type="RefSeq" id="WP_101848951.1">
    <property type="nucleotide sequence ID" value="NZ_PKIZ01000001.1"/>
</dbReference>
<dbReference type="GO" id="GO:0046512">
    <property type="term" value="P:sphingosine biosynthetic process"/>
    <property type="evidence" value="ECO:0007669"/>
    <property type="project" value="TreeGrafter"/>
</dbReference>
<comment type="catalytic activity">
    <reaction evidence="4">
        <text>an N-acylsphing-4-enine + H2O = sphing-4-enine + a fatty acid</text>
        <dbReference type="Rhea" id="RHEA:20856"/>
        <dbReference type="ChEBI" id="CHEBI:15377"/>
        <dbReference type="ChEBI" id="CHEBI:28868"/>
        <dbReference type="ChEBI" id="CHEBI:52639"/>
        <dbReference type="ChEBI" id="CHEBI:57756"/>
        <dbReference type="EC" id="3.5.1.23"/>
    </reaction>
</comment>
<keyword evidence="4" id="KW-0443">Lipid metabolism</keyword>
<evidence type="ECO:0000259" key="6">
    <source>
        <dbReference type="Pfam" id="PF17048"/>
    </source>
</evidence>
<reference evidence="7 8" key="1">
    <citation type="submission" date="2017-12" db="EMBL/GenBank/DDBJ databases">
        <title>Phylogenetic diversity of female urinary microbiome.</title>
        <authorList>
            <person name="Thomas-White K."/>
            <person name="Wolfe A.J."/>
        </authorList>
    </citation>
    <scope>NUCLEOTIDE SEQUENCE [LARGE SCALE GENOMIC DNA]</scope>
    <source>
        <strain evidence="7 8">UMB1298</strain>
    </source>
</reference>
<protein>
    <recommendedName>
        <fullName evidence="4">Neutral ceramidase</fullName>
        <ecNumber evidence="4">3.5.1.23</ecNumber>
    </recommendedName>
</protein>